<reference evidence="2" key="2">
    <citation type="submission" date="2020-09" db="EMBL/GenBank/DDBJ databases">
        <title>Reference genome assembly for Australian Ascochyta lentis isolate Al4.</title>
        <authorList>
            <person name="Lee R.C."/>
            <person name="Farfan-Caceres L.M."/>
            <person name="Debler J.W."/>
            <person name="Williams A.H."/>
            <person name="Henares B.M."/>
        </authorList>
    </citation>
    <scope>NUCLEOTIDE SEQUENCE</scope>
    <source>
        <strain evidence="2">Al4</strain>
    </source>
</reference>
<dbReference type="EMBL" id="RZGK01000002">
    <property type="protein sequence ID" value="KAF9701665.1"/>
    <property type="molecule type" value="Genomic_DNA"/>
</dbReference>
<organism evidence="2 3">
    <name type="scientific">Ascochyta lentis</name>
    <dbReference type="NCBI Taxonomy" id="205686"/>
    <lineage>
        <taxon>Eukaryota</taxon>
        <taxon>Fungi</taxon>
        <taxon>Dikarya</taxon>
        <taxon>Ascomycota</taxon>
        <taxon>Pezizomycotina</taxon>
        <taxon>Dothideomycetes</taxon>
        <taxon>Pleosporomycetidae</taxon>
        <taxon>Pleosporales</taxon>
        <taxon>Pleosporineae</taxon>
        <taxon>Didymellaceae</taxon>
        <taxon>Ascochyta</taxon>
    </lineage>
</organism>
<dbReference type="OrthoDB" id="4225365at2759"/>
<evidence type="ECO:0000313" key="3">
    <source>
        <dbReference type="Proteomes" id="UP000651452"/>
    </source>
</evidence>
<evidence type="ECO:0000256" key="1">
    <source>
        <dbReference type="SAM" id="Phobius"/>
    </source>
</evidence>
<dbReference type="AlphaFoldDB" id="A0A8H7MMZ0"/>
<keyword evidence="1" id="KW-0472">Membrane</keyword>
<proteinExistence type="predicted"/>
<dbReference type="Proteomes" id="UP000651452">
    <property type="component" value="Unassembled WGS sequence"/>
</dbReference>
<feature type="transmembrane region" description="Helical" evidence="1">
    <location>
        <begin position="307"/>
        <end position="332"/>
    </location>
</feature>
<keyword evidence="3" id="KW-1185">Reference proteome</keyword>
<evidence type="ECO:0000313" key="2">
    <source>
        <dbReference type="EMBL" id="KAF9701665.1"/>
    </source>
</evidence>
<reference evidence="2" key="1">
    <citation type="submission" date="2018-12" db="EMBL/GenBank/DDBJ databases">
        <authorList>
            <person name="Syme R.A."/>
            <person name="Farfan-Caceres L."/>
            <person name="Lichtenzveig J."/>
        </authorList>
    </citation>
    <scope>NUCLEOTIDE SEQUENCE</scope>
    <source>
        <strain evidence="2">Al4</strain>
    </source>
</reference>
<comment type="caution">
    <text evidence="2">The sequence shown here is derived from an EMBL/GenBank/DDBJ whole genome shotgun (WGS) entry which is preliminary data.</text>
</comment>
<protein>
    <submittedName>
        <fullName evidence="2">Uncharacterized protein</fullName>
    </submittedName>
</protein>
<gene>
    <name evidence="2" type="ORF">EKO04_000408</name>
</gene>
<keyword evidence="1" id="KW-1133">Transmembrane helix</keyword>
<accession>A0A8H7MMZ0</accession>
<keyword evidence="1" id="KW-0812">Transmembrane</keyword>
<sequence>MVKISPWRAFKLLLTLFFCLLFVLPTLWLALPFHTVSVEERSTYIQNTLASGQTAVAAWDVKPFAKANEDDLDEGWCSECTSVLFHWRFARMYNKVHILLAPHHSHSEDKDFDLSGNFKSAEEWNQDGVIGSNKSWSPYFIDLWWTPTTVPGARQDERISQGWFYEVDRHLIQHAFVGWSTKIDVRAVIPEPGVVEFWRGTAIDRAFNHISDEWAETYNKSDVFQDRTRTPEIYKQMRRFERDIDLIASFEASENADVQDIVVKELKGDLPSRTWPVRKALLAWVPRFIVGPVMLFKAADDFIAPRFAGFLVALFTLPLIYIGVVGCCWISAGGPNIFRWISGFWMTKLLVPRRWRKAPETQHLWGPSGPVDPIFERRKLVR</sequence>
<name>A0A8H7MMZ0_9PLEO</name>